<dbReference type="Proteomes" id="UP000071765">
    <property type="component" value="Unassembled WGS sequence"/>
</dbReference>
<accession>A0A116NX90</accession>
<dbReference type="InterPro" id="IPR007119">
    <property type="entry name" value="Phage_tail_spike_N"/>
</dbReference>
<protein>
    <submittedName>
        <fullName evidence="4">Putative antireceptor</fullName>
    </submittedName>
</protein>
<dbReference type="GO" id="GO:0031012">
    <property type="term" value="C:extracellular matrix"/>
    <property type="evidence" value="ECO:0007669"/>
    <property type="project" value="TreeGrafter"/>
</dbReference>
<dbReference type="InterPro" id="IPR050149">
    <property type="entry name" value="Collagen_superfamily"/>
</dbReference>
<evidence type="ECO:0000259" key="3">
    <source>
        <dbReference type="Pfam" id="PF06605"/>
    </source>
</evidence>
<proteinExistence type="predicted"/>
<organism evidence="4 5">
    <name type="scientific">Streptococcus suis</name>
    <dbReference type="NCBI Taxonomy" id="1307"/>
    <lineage>
        <taxon>Bacteria</taxon>
        <taxon>Bacillati</taxon>
        <taxon>Bacillota</taxon>
        <taxon>Bacilli</taxon>
        <taxon>Lactobacillales</taxon>
        <taxon>Streptococcaceae</taxon>
        <taxon>Streptococcus</taxon>
    </lineage>
</organism>
<name>A0A116NX90_STRSU</name>
<dbReference type="EMBL" id="FIIN01000020">
    <property type="protein sequence ID" value="CYW26261.1"/>
    <property type="molecule type" value="Genomic_DNA"/>
</dbReference>
<dbReference type="PANTHER" id="PTHR24023">
    <property type="entry name" value="COLLAGEN ALPHA"/>
    <property type="match status" value="1"/>
</dbReference>
<sequence length="1191" mass="131580">MLLTIHDMNLRQVASIDNDKQDALNYINDKWNRYLETGSSTFEFTVFKRSLKKDTGSKHAYHYLNNKAFVSFEYEGEVQLFKVRKIVENEKTITCSCVNLNLELINEYANPFKSEQPKTFKEYCEAMDLLNFTLLTIGVNEISDKRIKAEWTGQDTKLARLLSLANKFGAELEFKTYLNDDSSIKSFVVNIYHENDDTHHGVGRIHAKPLRYGKDFKSLIRTVDNTNIYNAVRPTGKAENGDIVTIGGMEAWSVNNEYGEREFYQQGELLYAPLSMQMFPSAFTSGTMADQWIRKDITVDSADKKVIRATAYRELKKHAYPDVSYEVEGFIDRGIGDTVFVYDDGFVPTLLLRMRVVEQEISSTNPSNNRTRFANFKTLDNLLPDDLQKRIDELFEASQPYLIKLATDNGVIFKNGIGQSIVTPTLYKGGRPITANVTWRWSLDGAVKTGMTYTVRGADVTDTSTLTVAAYIGNAEVAVDELTFANVLDGRDGGVGPKGDPGQRGADGLPGRDGVGIRSTTVTYASSTNGATAPTTGWTAVVPTVAPGNYLWTKTVWTYTDGNTETGYTVSRIGRDGNTGRDGIAGKDGVGIRSTTITYGKSTSGTIQPTSWTSQVPSVPNGQFLWTKTVWAYTDNTSETGYSVAKMGETGPTGAKGDRGATGPQGPQGPAGPKGEPGLQGLQGPKGDQGIPGPKGADGRTQYTHIAYADNATGGGFSQTDQSKAYIGMYQDFTVTDSTNPASYRWTKWKGDKGDTGAQGIPGPKGADGRTPYVHFAYSDNADGTGLTTSDNGQRYIGHYSDFTQTDSTDKTKYKWADRWAKIEVGGRNILRNATFSNPKERSETFTVGGTTYKNIEIPNWSSMYNSGIPNPTISYHAFYRESFNGTGPVIEFNESNGQRNWKALNQTLQASDLRVGKYTFSADIFATGVGTKIQFGIYYYNKAGQRDFHSGKTTINISTINKWHRVSGNLKLNDDIDFTKEIRFYIYAFEFTTNSILYLTKPQLEEGTVATTFGEAQADVDKRIDAKADQALTQEQLNALNEKNGLMQAELEAKASLATVTQWFDAYQNFVKANEADKAQAEQDLVVATQRILAVENNLSNMSERWNFIDTYMSVQNEGLVVGKNDGSSSAIFSDDRISFISAGKEVAYFSAGALQVDNGVFTTTIQIGRFREEQYHNNPDINVKRYVGG</sequence>
<dbReference type="PANTHER" id="PTHR24023:SF1082">
    <property type="entry name" value="COLLAGEN TRIPLE HELIX REPEAT"/>
    <property type="match status" value="1"/>
</dbReference>
<evidence type="ECO:0000256" key="2">
    <source>
        <dbReference type="SAM" id="MobiDB-lite"/>
    </source>
</evidence>
<dbReference type="InterPro" id="IPR008160">
    <property type="entry name" value="Collagen"/>
</dbReference>
<keyword evidence="4" id="KW-0675">Receptor</keyword>
<reference evidence="4 5" key="1">
    <citation type="submission" date="2016-02" db="EMBL/GenBank/DDBJ databases">
        <authorList>
            <consortium name="Pathogen Informatics"/>
        </authorList>
    </citation>
    <scope>NUCLEOTIDE SEQUENCE [LARGE SCALE GENOMIC DNA]</scope>
    <source>
        <strain evidence="4 5">LSS90</strain>
    </source>
</reference>
<feature type="region of interest" description="Disordered" evidence="2">
    <location>
        <begin position="645"/>
        <end position="700"/>
    </location>
</feature>
<dbReference type="Pfam" id="PF06605">
    <property type="entry name" value="Prophage_tail"/>
    <property type="match status" value="1"/>
</dbReference>
<evidence type="ECO:0000313" key="5">
    <source>
        <dbReference type="Proteomes" id="UP000071765"/>
    </source>
</evidence>
<gene>
    <name evidence="4" type="ORF">ERS132452_02134</name>
</gene>
<dbReference type="Gene3D" id="1.20.5.320">
    <property type="entry name" value="6-Phosphogluconate Dehydrogenase, domain 3"/>
    <property type="match status" value="1"/>
</dbReference>
<dbReference type="AlphaFoldDB" id="A0A116NX90"/>
<keyword evidence="1" id="KW-0175">Coiled coil</keyword>
<feature type="coiled-coil region" evidence="1">
    <location>
        <begin position="1072"/>
        <end position="1099"/>
    </location>
</feature>
<dbReference type="GO" id="GO:0005615">
    <property type="term" value="C:extracellular space"/>
    <property type="evidence" value="ECO:0007669"/>
    <property type="project" value="TreeGrafter"/>
</dbReference>
<feature type="domain" description="Tail spike" evidence="3">
    <location>
        <begin position="136"/>
        <end position="377"/>
    </location>
</feature>
<feature type="region of interest" description="Disordered" evidence="2">
    <location>
        <begin position="491"/>
        <end position="514"/>
    </location>
</feature>
<dbReference type="Pfam" id="PF01391">
    <property type="entry name" value="Collagen"/>
    <property type="match status" value="1"/>
</dbReference>
<evidence type="ECO:0000256" key="1">
    <source>
        <dbReference type="SAM" id="Coils"/>
    </source>
</evidence>
<evidence type="ECO:0000313" key="4">
    <source>
        <dbReference type="EMBL" id="CYW26261.1"/>
    </source>
</evidence>
<dbReference type="InterPro" id="IPR010572">
    <property type="entry name" value="Tail_dom"/>
</dbReference>
<dbReference type="RefSeq" id="WP_044674557.1">
    <property type="nucleotide sequence ID" value="NZ_CEDG01000043.1"/>
</dbReference>
<dbReference type="NCBIfam" id="TIGR01665">
    <property type="entry name" value="put_anti_recept"/>
    <property type="match status" value="1"/>
</dbReference>